<feature type="binding site" evidence="5 7">
    <location>
        <position position="158"/>
    </location>
    <ligand>
        <name>Mn(2+)</name>
        <dbReference type="ChEBI" id="CHEBI:29035"/>
        <label>1</label>
    </ligand>
</feature>
<keyword evidence="4 5" id="KW-0464">Manganese</keyword>
<feature type="binding site" evidence="7">
    <location>
        <position position="252"/>
    </location>
    <ligand>
        <name>Mn(2+)</name>
        <dbReference type="ChEBI" id="CHEBI:29035"/>
        <label>1</label>
    </ligand>
</feature>
<dbReference type="RefSeq" id="WP_076423023.1">
    <property type="nucleotide sequence ID" value="NZ_FTNM01000006.1"/>
</dbReference>
<dbReference type="CDD" id="cd09988">
    <property type="entry name" value="Formimidoylglutamase"/>
    <property type="match status" value="1"/>
</dbReference>
<evidence type="ECO:0000256" key="1">
    <source>
        <dbReference type="ARBA" id="ARBA00022723"/>
    </source>
</evidence>
<dbReference type="NCBIfam" id="TIGR01227">
    <property type="entry name" value="hutG"/>
    <property type="match status" value="1"/>
</dbReference>
<dbReference type="GO" id="GO:0033389">
    <property type="term" value="P:putrescine biosynthetic process from arginine, via agmatine"/>
    <property type="evidence" value="ECO:0007669"/>
    <property type="project" value="TreeGrafter"/>
</dbReference>
<reference evidence="11" key="1">
    <citation type="submission" date="2017-01" db="EMBL/GenBank/DDBJ databases">
        <authorList>
            <person name="Varghese N."/>
            <person name="Submissions S."/>
        </authorList>
    </citation>
    <scope>NUCLEOTIDE SEQUENCE [LARGE SCALE GENOMIC DNA]</scope>
    <source>
        <strain evidence="11">DM9</strain>
    </source>
</reference>
<evidence type="ECO:0000313" key="11">
    <source>
        <dbReference type="Proteomes" id="UP000185924"/>
    </source>
</evidence>
<dbReference type="PANTHER" id="PTHR11358:SF35">
    <property type="entry name" value="FORMIMIDOYLGLUTAMASE"/>
    <property type="match status" value="1"/>
</dbReference>
<comment type="function">
    <text evidence="5">Catalyzes the conversion of N-formimidoyl-L-glutamate to L-glutamate and formamide.</text>
</comment>
<feature type="binding site" evidence="5 7">
    <location>
        <position position="132"/>
    </location>
    <ligand>
        <name>Mn(2+)</name>
        <dbReference type="ChEBI" id="CHEBI:29035"/>
        <label>1</label>
    </ligand>
</feature>
<dbReference type="Pfam" id="PF00491">
    <property type="entry name" value="Arginase"/>
    <property type="match status" value="1"/>
</dbReference>
<dbReference type="InterPro" id="IPR006035">
    <property type="entry name" value="Ureohydrolase"/>
</dbReference>
<evidence type="ECO:0000313" key="10">
    <source>
        <dbReference type="EMBL" id="SIR40993.1"/>
    </source>
</evidence>
<feature type="binding site" evidence="5 7">
    <location>
        <position position="250"/>
    </location>
    <ligand>
        <name>Mn(2+)</name>
        <dbReference type="ChEBI" id="CHEBI:29035"/>
        <label>1</label>
    </ligand>
</feature>
<evidence type="ECO:0000256" key="7">
    <source>
        <dbReference type="PIRSR" id="PIRSR036979-1"/>
    </source>
</evidence>
<feature type="binding site" evidence="5">
    <location>
        <position position="252"/>
    </location>
    <ligand>
        <name>Mn(2+)</name>
        <dbReference type="ChEBI" id="CHEBI:29035"/>
        <label>2</label>
    </ligand>
</feature>
<evidence type="ECO:0000256" key="8">
    <source>
        <dbReference type="PROSITE-ProRule" id="PRU00742"/>
    </source>
</evidence>
<dbReference type="GO" id="GO:0050415">
    <property type="term" value="F:formimidoylglutamase activity"/>
    <property type="evidence" value="ECO:0007669"/>
    <property type="project" value="UniProtKB-UniRule"/>
</dbReference>
<dbReference type="PRINTS" id="PR00116">
    <property type="entry name" value="ARGINASE"/>
</dbReference>
<sequence length="324" mass="35755">MYKPTAPGTWKGRVDAADGEEGKRWHQGIELLNLTEETAPAEADQAIAFLGFCCDEGVRRNQGREGAVQGPVALRQAMASFAWHLEDDTALFDAGDVYCTNQNLEEAQKQLGKKVHALLAHTYKTIVLGGGHETAYGHYLGIKQLLPQDKQLGIINFDAHFDLRSYEKQPSSGSPFLQIADDLLADDREFNYLCLGIQQYGNTQKLFNTAKDYGADYVFAPAMQVYNYEALREKLQQFIAMMDVLYVSIDLDVFAAAYAPGVSAPAALGIHPEIALILLQEIISSGKMLALDVVELNPALDIDNRTAKLGASLLYHVVQQWSQV</sequence>
<dbReference type="PIRSF" id="PIRSF036979">
    <property type="entry name" value="Arginase"/>
    <property type="match status" value="1"/>
</dbReference>
<dbReference type="GO" id="GO:0019556">
    <property type="term" value="P:L-histidine catabolic process to glutamate and formamide"/>
    <property type="evidence" value="ECO:0007669"/>
    <property type="project" value="UniProtKB-UniRule"/>
</dbReference>
<dbReference type="STRING" id="1077936.SAMN05421545_3479"/>
<evidence type="ECO:0000256" key="5">
    <source>
        <dbReference type="HAMAP-Rule" id="MF_00737"/>
    </source>
</evidence>
<evidence type="ECO:0000256" key="2">
    <source>
        <dbReference type="ARBA" id="ARBA00022801"/>
    </source>
</evidence>
<dbReference type="Gene3D" id="3.40.800.10">
    <property type="entry name" value="Ureohydrolase domain"/>
    <property type="match status" value="1"/>
</dbReference>
<feature type="binding site" evidence="5">
    <location>
        <position position="160"/>
    </location>
    <ligand>
        <name>Mn(2+)</name>
        <dbReference type="ChEBI" id="CHEBI:29035"/>
        <label>2</label>
    </ligand>
</feature>
<dbReference type="AlphaFoldDB" id="A0A1N7APQ2"/>
<gene>
    <name evidence="5" type="primary">hutG</name>
    <name evidence="10" type="ORF">SAMN05421545_3479</name>
</gene>
<feature type="binding site" evidence="7">
    <location>
        <position position="160"/>
    </location>
    <ligand>
        <name>Mn(2+)</name>
        <dbReference type="ChEBI" id="CHEBI:29035"/>
        <label>1</label>
    </ligand>
</feature>
<comment type="cofactor">
    <cofactor evidence="5 7">
        <name>Mn(2+)</name>
        <dbReference type="ChEBI" id="CHEBI:29035"/>
    </cofactor>
    <text evidence="5 7">Binds 2 manganese ions per subunit.</text>
</comment>
<dbReference type="UniPathway" id="UPA00379">
    <property type="reaction ID" value="UER00552"/>
</dbReference>
<dbReference type="InterPro" id="IPR005923">
    <property type="entry name" value="HutG"/>
</dbReference>
<keyword evidence="3 5" id="KW-0369">Histidine metabolism</keyword>
<dbReference type="InterPro" id="IPR020855">
    <property type="entry name" value="Ureohydrolase_Mn_BS"/>
</dbReference>
<dbReference type="GO" id="GO:0008783">
    <property type="term" value="F:agmatinase activity"/>
    <property type="evidence" value="ECO:0007669"/>
    <property type="project" value="TreeGrafter"/>
</dbReference>
<evidence type="ECO:0000256" key="6">
    <source>
        <dbReference type="NCBIfam" id="TIGR01227"/>
    </source>
</evidence>
<dbReference type="EMBL" id="FTNM01000006">
    <property type="protein sequence ID" value="SIR40993.1"/>
    <property type="molecule type" value="Genomic_DNA"/>
</dbReference>
<dbReference type="InterPro" id="IPR023696">
    <property type="entry name" value="Ureohydrolase_dom_sf"/>
</dbReference>
<dbReference type="EC" id="3.5.3.8" evidence="5 6"/>
<dbReference type="PANTHER" id="PTHR11358">
    <property type="entry name" value="ARGINASE/AGMATINASE"/>
    <property type="match status" value="1"/>
</dbReference>
<feature type="binding site" evidence="5">
    <location>
        <position position="158"/>
    </location>
    <ligand>
        <name>Mn(2+)</name>
        <dbReference type="ChEBI" id="CHEBI:29035"/>
        <label>2</label>
    </ligand>
</feature>
<keyword evidence="2 5" id="KW-0378">Hydrolase</keyword>
<organism evidence="10 11">
    <name type="scientific">Pontibacter lucknowensis</name>
    <dbReference type="NCBI Taxonomy" id="1077936"/>
    <lineage>
        <taxon>Bacteria</taxon>
        <taxon>Pseudomonadati</taxon>
        <taxon>Bacteroidota</taxon>
        <taxon>Cytophagia</taxon>
        <taxon>Cytophagales</taxon>
        <taxon>Hymenobacteraceae</taxon>
        <taxon>Pontibacter</taxon>
    </lineage>
</organism>
<evidence type="ECO:0000256" key="4">
    <source>
        <dbReference type="ARBA" id="ARBA00023211"/>
    </source>
</evidence>
<comment type="similarity">
    <text evidence="5 8 9">Belongs to the arginase family.</text>
</comment>
<dbReference type="PROSITE" id="PS51409">
    <property type="entry name" value="ARGINASE_2"/>
    <property type="match status" value="1"/>
</dbReference>
<evidence type="ECO:0000256" key="3">
    <source>
        <dbReference type="ARBA" id="ARBA00022808"/>
    </source>
</evidence>
<dbReference type="HAMAP" id="MF_00737">
    <property type="entry name" value="Formimidoylglutam"/>
    <property type="match status" value="1"/>
</dbReference>
<comment type="catalytic activity">
    <reaction evidence="5">
        <text>N-formimidoyl-L-glutamate + H2O = formamide + L-glutamate</text>
        <dbReference type="Rhea" id="RHEA:22492"/>
        <dbReference type="ChEBI" id="CHEBI:15377"/>
        <dbReference type="ChEBI" id="CHEBI:16397"/>
        <dbReference type="ChEBI" id="CHEBI:29985"/>
        <dbReference type="ChEBI" id="CHEBI:58928"/>
        <dbReference type="EC" id="3.5.3.8"/>
    </reaction>
</comment>
<name>A0A1N7APQ2_9BACT</name>
<evidence type="ECO:0000256" key="9">
    <source>
        <dbReference type="RuleBase" id="RU003684"/>
    </source>
</evidence>
<feature type="binding site" evidence="5">
    <location>
        <position position="250"/>
    </location>
    <ligand>
        <name>Mn(2+)</name>
        <dbReference type="ChEBI" id="CHEBI:29035"/>
        <label>2</label>
    </ligand>
</feature>
<feature type="binding site" evidence="5 7">
    <location>
        <position position="162"/>
    </location>
    <ligand>
        <name>Mn(2+)</name>
        <dbReference type="ChEBI" id="CHEBI:29035"/>
        <label>1</label>
    </ligand>
</feature>
<keyword evidence="11" id="KW-1185">Reference proteome</keyword>
<proteinExistence type="inferred from homology"/>
<dbReference type="SUPFAM" id="SSF52768">
    <property type="entry name" value="Arginase/deacetylase"/>
    <property type="match status" value="1"/>
</dbReference>
<accession>A0A1N7APQ2</accession>
<dbReference type="GO" id="GO:0030145">
    <property type="term" value="F:manganese ion binding"/>
    <property type="evidence" value="ECO:0007669"/>
    <property type="project" value="UniProtKB-UniRule"/>
</dbReference>
<dbReference type="PROSITE" id="PS01053">
    <property type="entry name" value="ARGINASE_1"/>
    <property type="match status" value="1"/>
</dbReference>
<protein>
    <recommendedName>
        <fullName evidence="5 6">Formimidoylglutamase</fullName>
        <ecNumber evidence="5 6">3.5.3.8</ecNumber>
    </recommendedName>
    <alternativeName>
        <fullName evidence="5">Formiminoglutamase</fullName>
    </alternativeName>
    <alternativeName>
        <fullName evidence="5">Formiminoglutamate hydrolase</fullName>
    </alternativeName>
</protein>
<dbReference type="Proteomes" id="UP000185924">
    <property type="component" value="Unassembled WGS sequence"/>
</dbReference>
<dbReference type="OrthoDB" id="9788689at2"/>
<comment type="pathway">
    <text evidence="5">Amino-acid degradation; L-histidine degradation into L-glutamate; L-glutamate from N-formimidoyl-L-glutamate (hydrolase route): step 1/1.</text>
</comment>
<dbReference type="GO" id="GO:0019557">
    <property type="term" value="P:L-histidine catabolic process to glutamate and formate"/>
    <property type="evidence" value="ECO:0007669"/>
    <property type="project" value="UniProtKB-UniPathway"/>
</dbReference>
<keyword evidence="1 5" id="KW-0479">Metal-binding</keyword>